<dbReference type="Proteomes" id="UP000224963">
    <property type="component" value="Segment"/>
</dbReference>
<evidence type="ECO:0000313" key="2">
    <source>
        <dbReference type="Proteomes" id="UP000224963"/>
    </source>
</evidence>
<gene>
    <name evidence="1" type="ORF">PBC4_068</name>
</gene>
<evidence type="ECO:0000313" key="1">
    <source>
        <dbReference type="EMBL" id="AKQ08260.1"/>
    </source>
</evidence>
<dbReference type="EMBL" id="KT070866">
    <property type="protein sequence ID" value="AKQ08260.1"/>
    <property type="molecule type" value="Genomic_DNA"/>
</dbReference>
<sequence length="54" mass="6460">MDLIDLFLNEKKIYMSANCAQKHSKYKGSAEKIIADGWRWDLFVGKYYKWVEVK</sequence>
<protein>
    <submittedName>
        <fullName evidence="1">Uncharacterized protein</fullName>
    </submittedName>
</protein>
<reference evidence="1 2" key="1">
    <citation type="journal article" date="2016" name="FEMS Microbiol. Lett.">
        <title>Characterization of LysPBC4, a novel Bacillus cereus-specific endolysin of bacteriophage PBC4.</title>
        <authorList>
            <person name="Na H."/>
            <person name="Kong M."/>
            <person name="Ryu S."/>
        </authorList>
    </citation>
    <scope>NUCLEOTIDE SEQUENCE [LARGE SCALE GENOMIC DNA]</scope>
</reference>
<accession>A0A1D6X8B4</accession>
<name>A0A1D6X8B4_9CAUD</name>
<organism evidence="1 2">
    <name type="scientific">Bacillus phage PBC4</name>
    <dbReference type="NCBI Taxonomy" id="1675028"/>
    <lineage>
        <taxon>Viruses</taxon>
        <taxon>Duplodnaviria</taxon>
        <taxon>Heunggongvirae</taxon>
        <taxon>Uroviricota</taxon>
        <taxon>Caudoviricetes</taxon>
        <taxon>Sejongvirinae</taxon>
        <taxon>Yihwangvirus</taxon>
        <taxon>Yihwangvirus PBC4</taxon>
    </lineage>
</organism>
<keyword evidence="2" id="KW-1185">Reference proteome</keyword>
<proteinExistence type="predicted"/>